<evidence type="ECO:0000313" key="6">
    <source>
        <dbReference type="EMBL" id="KAK7592938.1"/>
    </source>
</evidence>
<dbReference type="GO" id="GO:0003735">
    <property type="term" value="F:structural constituent of ribosome"/>
    <property type="evidence" value="ECO:0007669"/>
    <property type="project" value="InterPro"/>
</dbReference>
<evidence type="ECO:0000256" key="5">
    <source>
        <dbReference type="SAM" id="MobiDB-lite"/>
    </source>
</evidence>
<dbReference type="InterPro" id="IPR039982">
    <property type="entry name" value="Ribosomal_mL65"/>
</dbReference>
<dbReference type="InterPro" id="IPR010793">
    <property type="entry name" value="Ribosomal_mL37/mL65"/>
</dbReference>
<accession>A0AAN9TKB9</accession>
<keyword evidence="2" id="KW-0689">Ribosomal protein</keyword>
<evidence type="ECO:0000313" key="7">
    <source>
        <dbReference type="Proteomes" id="UP001367676"/>
    </source>
</evidence>
<dbReference type="GO" id="GO:0006412">
    <property type="term" value="P:translation"/>
    <property type="evidence" value="ECO:0007669"/>
    <property type="project" value="InterPro"/>
</dbReference>
<dbReference type="PANTHER" id="PTHR13014:SF3">
    <property type="entry name" value="LARGE RIBOSOMAL SUBUNIT PROTEIN ML65"/>
    <property type="match status" value="1"/>
</dbReference>
<dbReference type="GO" id="GO:0005762">
    <property type="term" value="C:mitochondrial large ribosomal subunit"/>
    <property type="evidence" value="ECO:0007669"/>
    <property type="project" value="TreeGrafter"/>
</dbReference>
<evidence type="ECO:0000256" key="1">
    <source>
        <dbReference type="ARBA" id="ARBA00004173"/>
    </source>
</evidence>
<dbReference type="EMBL" id="JBBCAQ010000020">
    <property type="protein sequence ID" value="KAK7592938.1"/>
    <property type="molecule type" value="Genomic_DNA"/>
</dbReference>
<evidence type="ECO:0000256" key="3">
    <source>
        <dbReference type="ARBA" id="ARBA00023128"/>
    </source>
</evidence>
<dbReference type="AlphaFoldDB" id="A0AAN9TKB9"/>
<evidence type="ECO:0000256" key="4">
    <source>
        <dbReference type="ARBA" id="ARBA00023274"/>
    </source>
</evidence>
<keyword evidence="4" id="KW-0687">Ribonucleoprotein</keyword>
<name>A0AAN9TKB9_9HEMI</name>
<comment type="caution">
    <text evidence="6">The sequence shown here is derived from an EMBL/GenBank/DDBJ whole genome shotgun (WGS) entry which is preliminary data.</text>
</comment>
<organism evidence="6 7">
    <name type="scientific">Parthenolecanium corni</name>
    <dbReference type="NCBI Taxonomy" id="536013"/>
    <lineage>
        <taxon>Eukaryota</taxon>
        <taxon>Metazoa</taxon>
        <taxon>Ecdysozoa</taxon>
        <taxon>Arthropoda</taxon>
        <taxon>Hexapoda</taxon>
        <taxon>Insecta</taxon>
        <taxon>Pterygota</taxon>
        <taxon>Neoptera</taxon>
        <taxon>Paraneoptera</taxon>
        <taxon>Hemiptera</taxon>
        <taxon>Sternorrhyncha</taxon>
        <taxon>Coccoidea</taxon>
        <taxon>Coccidae</taxon>
        <taxon>Parthenolecanium</taxon>
    </lineage>
</organism>
<dbReference type="Pfam" id="PF07147">
    <property type="entry name" value="PDCD9"/>
    <property type="match status" value="1"/>
</dbReference>
<protein>
    <submittedName>
        <fullName evidence="6">Uncharacterized protein</fullName>
    </submittedName>
</protein>
<comment type="subcellular location">
    <subcellularLocation>
        <location evidence="1">Mitochondrion</location>
    </subcellularLocation>
</comment>
<feature type="compositionally biased region" description="Low complexity" evidence="5">
    <location>
        <begin position="334"/>
        <end position="354"/>
    </location>
</feature>
<dbReference type="Proteomes" id="UP001367676">
    <property type="component" value="Unassembled WGS sequence"/>
</dbReference>
<gene>
    <name evidence="6" type="ORF">V9T40_007690</name>
</gene>
<proteinExistence type="predicted"/>
<keyword evidence="7" id="KW-1185">Reference proteome</keyword>
<reference evidence="6 7" key="1">
    <citation type="submission" date="2024-03" db="EMBL/GenBank/DDBJ databases">
        <title>Adaptation during the transition from Ophiocordyceps entomopathogen to insect associate is accompanied by gene loss and intensified selection.</title>
        <authorList>
            <person name="Ward C.M."/>
            <person name="Onetto C.A."/>
            <person name="Borneman A.R."/>
        </authorList>
    </citation>
    <scope>NUCLEOTIDE SEQUENCE [LARGE SCALE GENOMIC DNA]</scope>
    <source>
        <strain evidence="6">AWRI1</strain>
        <tissue evidence="6">Single Adult Female</tissue>
    </source>
</reference>
<keyword evidence="3" id="KW-0496">Mitochondrion</keyword>
<sequence>MKEDKLKEISKAHEKLHNAATSRESHLMFTDVQGPRSTMFVHKIRPLKVFGVRYRHHFYQERRFPWSPYLKDKVYKYPEPVEDESLPAEYPKIEDLSVKASYNRLKQEYFDKFKALNTVEEKLIALNNPKFYGWPSYHLKESHVPYDYLPFAQYVTRTVICEQKIFPPHLSEEQIRPLIDQLKAELEKVIIFEFHYKRLKLDLERKFVEEEQLPYFSPLDISVLKTKDLVKQMNSAILRVLVSQYPHLFSLQVDYDPRFEAFWRVGGFHLSKEDEALRKAKEIPKELIDLPIDRFMQYFGSPLLQLRSKLPLPALPELNWRIPTDVKAEITDGSESTPDSESSSNNESSVSKSEIIATQEVEENRIYPLQSYRYRPDVYLQIPRERIHGAIIPGFWPNDPYRFGILSYHSSNHIADRPESYGEDEHKEALHAQAVLASFAFTYGQACYQGFTTYNDITYPFASQSILTDGQRFSFYRYQLNTAVLHSDNNENTNPLFNVCYATPSQELYHSVENDRVTGWNDDVLTNLLSLYTNTPEARESIDLSPYLNKDEKYAAHIRDKKKRIFLHDKLRYLACRRVATNRQPKEEIYDWERIFKIEHQIRVTDARKRHFEKFIDYVNDRKLNEHIPRYIPKKLREPGRAKMDKYEDTYYPYVYPDYHEIVIGWIPAVSILTQLSQFLSSCLDFRLDVSFFVQLYQFPPHAPFSNLVPVLGWIPAVSILTQLSHFLSSCLNFRLDVSLFGWMSHFLSSCLNFRLDVSFFFQLSKFSAGCLIFCPALSKFSANCLICQLDVSFFGWMSHFLSSCLNFRLVVSFFGWMSHFFSSFLNFRLDLSKFSAGCLNFWLDVSFFGWMSNFFPSFLNFRLDVSFFVQLSKFSGGCLIFRLDVSFFSQLSKFSAG</sequence>
<dbReference type="PANTHER" id="PTHR13014">
    <property type="entry name" value="MITOCHONDRIAL 28S RIBOSOMAL PROTEIN S30/P52 PRO-APOTOTIC PROTEIN"/>
    <property type="match status" value="1"/>
</dbReference>
<feature type="region of interest" description="Disordered" evidence="5">
    <location>
        <begin position="330"/>
        <end position="355"/>
    </location>
</feature>
<evidence type="ECO:0000256" key="2">
    <source>
        <dbReference type="ARBA" id="ARBA00022980"/>
    </source>
</evidence>